<evidence type="ECO:0000256" key="3">
    <source>
        <dbReference type="ARBA" id="ARBA00022553"/>
    </source>
</evidence>
<dbReference type="Gene3D" id="1.10.287.130">
    <property type="match status" value="1"/>
</dbReference>
<dbReference type="InterPro" id="IPR013656">
    <property type="entry name" value="PAS_4"/>
</dbReference>
<evidence type="ECO:0000256" key="6">
    <source>
        <dbReference type="ARBA" id="ARBA00022777"/>
    </source>
</evidence>
<keyword evidence="7" id="KW-0067">ATP-binding</keyword>
<dbReference type="InterPro" id="IPR003594">
    <property type="entry name" value="HATPase_dom"/>
</dbReference>
<dbReference type="SMART" id="SM00388">
    <property type="entry name" value="HisKA"/>
    <property type="match status" value="1"/>
</dbReference>
<evidence type="ECO:0000256" key="9">
    <source>
        <dbReference type="SAM" id="Phobius"/>
    </source>
</evidence>
<evidence type="ECO:0000256" key="2">
    <source>
        <dbReference type="ARBA" id="ARBA00012438"/>
    </source>
</evidence>
<feature type="domain" description="Histidine kinase" evidence="10">
    <location>
        <begin position="401"/>
        <end position="609"/>
    </location>
</feature>
<dbReference type="SUPFAM" id="SSF47384">
    <property type="entry name" value="Homodimeric domain of signal transducing histidine kinase"/>
    <property type="match status" value="1"/>
</dbReference>
<keyword evidence="8" id="KW-0902">Two-component regulatory system</keyword>
<dbReference type="InterPro" id="IPR003661">
    <property type="entry name" value="HisK_dim/P_dom"/>
</dbReference>
<sequence length="629" mass="70239">MLRRKTIIVLTITFMVTLMVSAFSYLYISQILRLRIENAHETARQLAHQLAYAVESESPDFSSTNIDTSNPVAVRRALIEYLQTDPDLNNMLQYARGSWVFVMDAAIVGADGKALSHTDDSLVGKAVPPRPDFQQVQSARFRDQLRLVYGPPAVYDVNYDVRLNGEPFVSIRIGVSPVFLKREINVKLMHALYFSIVAIFLSLLLSAGISNLAFGPLKEINRNLDSVVAGDTGELDSTSSGHDEYGLVTLKIANLGRQIRDSKEIFSALKDNVDQLMAKLQDGLMLFARDSRVVLVSAPVETFLGRPRAELLGHTVQEIFDRYSRLGAALLDAFERRRPLTEREFEAADGKRVRVSLDFVQEKNSQIGALLIMRDTESVERIGDEIEMSRRLSASGRLTRGVAHEVKNPINAIVLHLQLLRNKLAEQEPDTQRHMDIIDSEIRRLDRVVQTLVDFTRPRDLHLEETDMRRLLEDAAQLAAPDAEQHGVIIERHMPDERLPVKVDLDLMKQAILNVVINGVQAMPHGGPLVISARRENNVIVAEVRDQGSGIPQDMRDKIFELYFTTKKDGSGIGLAQTYQILQWHYGSVDFESADGAGTTFRFHIPAAGPAAVSGQEHTAGAATFERGD</sequence>
<dbReference type="InterPro" id="IPR035965">
    <property type="entry name" value="PAS-like_dom_sf"/>
</dbReference>
<dbReference type="Proteomes" id="UP000238701">
    <property type="component" value="Unassembled WGS sequence"/>
</dbReference>
<keyword evidence="9" id="KW-0472">Membrane</keyword>
<feature type="transmembrane region" description="Helical" evidence="9">
    <location>
        <begin position="191"/>
        <end position="214"/>
    </location>
</feature>
<dbReference type="InterPro" id="IPR004358">
    <property type="entry name" value="Sig_transdc_His_kin-like_C"/>
</dbReference>
<dbReference type="Pfam" id="PF00512">
    <property type="entry name" value="HisKA"/>
    <property type="match status" value="1"/>
</dbReference>
<dbReference type="EC" id="2.7.13.3" evidence="2"/>
<dbReference type="InterPro" id="IPR000014">
    <property type="entry name" value="PAS"/>
</dbReference>
<dbReference type="Gene3D" id="3.30.450.20">
    <property type="entry name" value="PAS domain"/>
    <property type="match status" value="1"/>
</dbReference>
<evidence type="ECO:0000256" key="5">
    <source>
        <dbReference type="ARBA" id="ARBA00022741"/>
    </source>
</evidence>
<evidence type="ECO:0000256" key="7">
    <source>
        <dbReference type="ARBA" id="ARBA00022840"/>
    </source>
</evidence>
<evidence type="ECO:0000313" key="12">
    <source>
        <dbReference type="Proteomes" id="UP000238701"/>
    </source>
</evidence>
<dbReference type="PANTHER" id="PTHR43065:SF10">
    <property type="entry name" value="PEROXIDE STRESS-ACTIVATED HISTIDINE KINASE MAK3"/>
    <property type="match status" value="1"/>
</dbReference>
<evidence type="ECO:0000256" key="4">
    <source>
        <dbReference type="ARBA" id="ARBA00022679"/>
    </source>
</evidence>
<dbReference type="InterPro" id="IPR036097">
    <property type="entry name" value="HisK_dim/P_sf"/>
</dbReference>
<name>A0A2U3KI04_9BACT</name>
<dbReference type="Pfam" id="PF02518">
    <property type="entry name" value="HATPase_c"/>
    <property type="match status" value="1"/>
</dbReference>
<keyword evidence="6 11" id="KW-0418">Kinase</keyword>
<dbReference type="InterPro" id="IPR036890">
    <property type="entry name" value="HATPase_C_sf"/>
</dbReference>
<dbReference type="EMBL" id="OMOD01000119">
    <property type="protein sequence ID" value="SPF39288.1"/>
    <property type="molecule type" value="Genomic_DNA"/>
</dbReference>
<dbReference type="InterPro" id="IPR005467">
    <property type="entry name" value="His_kinase_dom"/>
</dbReference>
<dbReference type="SMART" id="SM00387">
    <property type="entry name" value="HATPase_c"/>
    <property type="match status" value="1"/>
</dbReference>
<dbReference type="PANTHER" id="PTHR43065">
    <property type="entry name" value="SENSOR HISTIDINE KINASE"/>
    <property type="match status" value="1"/>
</dbReference>
<dbReference type="CDD" id="cd00130">
    <property type="entry name" value="PAS"/>
    <property type="match status" value="1"/>
</dbReference>
<accession>A0A2U3KI04</accession>
<evidence type="ECO:0000256" key="1">
    <source>
        <dbReference type="ARBA" id="ARBA00000085"/>
    </source>
</evidence>
<reference evidence="12" key="1">
    <citation type="submission" date="2018-02" db="EMBL/GenBank/DDBJ databases">
        <authorList>
            <person name="Hausmann B."/>
        </authorList>
    </citation>
    <scope>NUCLEOTIDE SEQUENCE [LARGE SCALE GENOMIC DNA]</scope>
    <source>
        <strain evidence="12">Peat soil MAG SbA1</strain>
    </source>
</reference>
<dbReference type="GO" id="GO:0000155">
    <property type="term" value="F:phosphorelay sensor kinase activity"/>
    <property type="evidence" value="ECO:0007669"/>
    <property type="project" value="InterPro"/>
</dbReference>
<dbReference type="CDD" id="cd00082">
    <property type="entry name" value="HisKA"/>
    <property type="match status" value="1"/>
</dbReference>
<organism evidence="11 12">
    <name type="scientific">Candidatus Sulfotelmatobacter kueseliae</name>
    <dbReference type="NCBI Taxonomy" id="2042962"/>
    <lineage>
        <taxon>Bacteria</taxon>
        <taxon>Pseudomonadati</taxon>
        <taxon>Acidobacteriota</taxon>
        <taxon>Terriglobia</taxon>
        <taxon>Terriglobales</taxon>
        <taxon>Candidatus Korobacteraceae</taxon>
        <taxon>Candidatus Sulfotelmatobacter</taxon>
    </lineage>
</organism>
<feature type="transmembrane region" description="Helical" evidence="9">
    <location>
        <begin position="6"/>
        <end position="28"/>
    </location>
</feature>
<keyword evidence="5" id="KW-0547">Nucleotide-binding</keyword>
<keyword evidence="4 11" id="KW-0808">Transferase</keyword>
<dbReference type="Pfam" id="PF08448">
    <property type="entry name" value="PAS_4"/>
    <property type="match status" value="1"/>
</dbReference>
<proteinExistence type="predicted"/>
<evidence type="ECO:0000259" key="10">
    <source>
        <dbReference type="PROSITE" id="PS50109"/>
    </source>
</evidence>
<gene>
    <name evidence="11" type="ORF">SBA1_270003</name>
</gene>
<evidence type="ECO:0000256" key="8">
    <source>
        <dbReference type="ARBA" id="ARBA00023012"/>
    </source>
</evidence>
<dbReference type="SUPFAM" id="SSF55874">
    <property type="entry name" value="ATPase domain of HSP90 chaperone/DNA topoisomerase II/histidine kinase"/>
    <property type="match status" value="1"/>
</dbReference>
<dbReference type="OrthoDB" id="9815750at2"/>
<dbReference type="PRINTS" id="PR00344">
    <property type="entry name" value="BCTRLSENSOR"/>
</dbReference>
<keyword evidence="9" id="KW-1133">Transmembrane helix</keyword>
<keyword evidence="9" id="KW-0812">Transmembrane</keyword>
<dbReference type="PROSITE" id="PS50109">
    <property type="entry name" value="HIS_KIN"/>
    <property type="match status" value="1"/>
</dbReference>
<protein>
    <recommendedName>
        <fullName evidence="2">histidine kinase</fullName>
        <ecNumber evidence="2">2.7.13.3</ecNumber>
    </recommendedName>
</protein>
<dbReference type="GO" id="GO:0005524">
    <property type="term" value="F:ATP binding"/>
    <property type="evidence" value="ECO:0007669"/>
    <property type="project" value="UniProtKB-KW"/>
</dbReference>
<dbReference type="AlphaFoldDB" id="A0A2U3KI04"/>
<evidence type="ECO:0000313" key="11">
    <source>
        <dbReference type="EMBL" id="SPF39288.1"/>
    </source>
</evidence>
<comment type="catalytic activity">
    <reaction evidence="1">
        <text>ATP + protein L-histidine = ADP + protein N-phospho-L-histidine.</text>
        <dbReference type="EC" id="2.7.13.3"/>
    </reaction>
</comment>
<dbReference type="Gene3D" id="3.30.565.10">
    <property type="entry name" value="Histidine kinase-like ATPase, C-terminal domain"/>
    <property type="match status" value="1"/>
</dbReference>
<keyword evidence="3" id="KW-0597">Phosphoprotein</keyword>
<dbReference type="SUPFAM" id="SSF55785">
    <property type="entry name" value="PYP-like sensor domain (PAS domain)"/>
    <property type="match status" value="1"/>
</dbReference>